<keyword evidence="1" id="KW-0255">Endonuclease</keyword>
<keyword evidence="2" id="KW-1185">Reference proteome</keyword>
<dbReference type="AlphaFoldDB" id="A0AAV4BAN4"/>
<name>A0AAV4BAN4_9GAST</name>
<accession>A0AAV4BAN4</accession>
<sequence length="100" mass="11832">METKIRSSRDVVYQKKDEDIMDGKKSDEFVLKEANLERSEIKTIRPRQPQFVGHICRHKDFKHLAVIGKIEGKRSRGRQKINFIEKLKSWEKVTVATTYK</sequence>
<evidence type="ECO:0000313" key="2">
    <source>
        <dbReference type="Proteomes" id="UP000735302"/>
    </source>
</evidence>
<keyword evidence="1" id="KW-0540">Nuclease</keyword>
<proteinExistence type="predicted"/>
<keyword evidence="1" id="KW-0378">Hydrolase</keyword>
<comment type="caution">
    <text evidence="1">The sequence shown here is derived from an EMBL/GenBank/DDBJ whole genome shotgun (WGS) entry which is preliminary data.</text>
</comment>
<organism evidence="1 2">
    <name type="scientific">Plakobranchus ocellatus</name>
    <dbReference type="NCBI Taxonomy" id="259542"/>
    <lineage>
        <taxon>Eukaryota</taxon>
        <taxon>Metazoa</taxon>
        <taxon>Spiralia</taxon>
        <taxon>Lophotrochozoa</taxon>
        <taxon>Mollusca</taxon>
        <taxon>Gastropoda</taxon>
        <taxon>Heterobranchia</taxon>
        <taxon>Euthyneura</taxon>
        <taxon>Panpulmonata</taxon>
        <taxon>Sacoglossa</taxon>
        <taxon>Placobranchoidea</taxon>
        <taxon>Plakobranchidae</taxon>
        <taxon>Plakobranchus</taxon>
    </lineage>
</organism>
<dbReference type="GO" id="GO:0004519">
    <property type="term" value="F:endonuclease activity"/>
    <property type="evidence" value="ECO:0007669"/>
    <property type="project" value="UniProtKB-KW"/>
</dbReference>
<protein>
    <submittedName>
        <fullName evidence="1">Endonuclease-reverse transcriptase</fullName>
    </submittedName>
</protein>
<dbReference type="EMBL" id="BLXT01004630">
    <property type="protein sequence ID" value="GFO15774.1"/>
    <property type="molecule type" value="Genomic_DNA"/>
</dbReference>
<evidence type="ECO:0000313" key="1">
    <source>
        <dbReference type="EMBL" id="GFO15774.1"/>
    </source>
</evidence>
<gene>
    <name evidence="1" type="ORF">PoB_004227900</name>
</gene>
<reference evidence="1 2" key="1">
    <citation type="journal article" date="2021" name="Elife">
        <title>Chloroplast acquisition without the gene transfer in kleptoplastic sea slugs, Plakobranchus ocellatus.</title>
        <authorList>
            <person name="Maeda T."/>
            <person name="Takahashi S."/>
            <person name="Yoshida T."/>
            <person name="Shimamura S."/>
            <person name="Takaki Y."/>
            <person name="Nagai Y."/>
            <person name="Toyoda A."/>
            <person name="Suzuki Y."/>
            <person name="Arimoto A."/>
            <person name="Ishii H."/>
            <person name="Satoh N."/>
            <person name="Nishiyama T."/>
            <person name="Hasebe M."/>
            <person name="Maruyama T."/>
            <person name="Minagawa J."/>
            <person name="Obokata J."/>
            <person name="Shigenobu S."/>
        </authorList>
    </citation>
    <scope>NUCLEOTIDE SEQUENCE [LARGE SCALE GENOMIC DNA]</scope>
</reference>
<dbReference type="Proteomes" id="UP000735302">
    <property type="component" value="Unassembled WGS sequence"/>
</dbReference>